<dbReference type="Gene3D" id="3.40.190.290">
    <property type="match status" value="1"/>
</dbReference>
<dbReference type="Pfam" id="PF03466">
    <property type="entry name" value="LysR_substrate"/>
    <property type="match status" value="1"/>
</dbReference>
<reference evidence="6 7" key="1">
    <citation type="submission" date="2024-04" db="EMBL/GenBank/DDBJ databases">
        <title>Complete genome sequence of Nguyenibacter vanlangesis HBCM-1154, a strain capable of nitrogen fixation, IAA production, and phosphorus solubilization isolated from sugarcane soil.</title>
        <authorList>
            <person name="MY HANH P."/>
        </authorList>
    </citation>
    <scope>NUCLEOTIDE SEQUENCE [LARGE SCALE GENOMIC DNA]</scope>
    <source>
        <strain evidence="6 7">HBCM 1154</strain>
    </source>
</reference>
<evidence type="ECO:0000256" key="4">
    <source>
        <dbReference type="ARBA" id="ARBA00023163"/>
    </source>
</evidence>
<dbReference type="SUPFAM" id="SSF53850">
    <property type="entry name" value="Periplasmic binding protein-like II"/>
    <property type="match status" value="1"/>
</dbReference>
<gene>
    <name evidence="6" type="ORF">AAC691_11915</name>
</gene>
<protein>
    <submittedName>
        <fullName evidence="6">LysR family transcriptional regulator</fullName>
    </submittedName>
</protein>
<comment type="similarity">
    <text evidence="1">Belongs to the LysR transcriptional regulatory family.</text>
</comment>
<dbReference type="Gene3D" id="1.10.10.10">
    <property type="entry name" value="Winged helix-like DNA-binding domain superfamily/Winged helix DNA-binding domain"/>
    <property type="match status" value="1"/>
</dbReference>
<evidence type="ECO:0000259" key="5">
    <source>
        <dbReference type="PROSITE" id="PS50931"/>
    </source>
</evidence>
<dbReference type="InterPro" id="IPR005119">
    <property type="entry name" value="LysR_subst-bd"/>
</dbReference>
<dbReference type="InterPro" id="IPR000847">
    <property type="entry name" value="LysR_HTH_N"/>
</dbReference>
<sequence length="310" mass="33795">MNLRQIEILRAIIRYNTTVAAARALGLSQPAVSNAIKTMEDQAGFALFQRVNNRIYPTAEAKILAEDAEAIFEMHDRFVGRIRDLRDSRAGHLRLVATPPLGYGVVAAAIRDTQALRPKIRTYFDVRRYEGVIASVETHHAELGFVLGFSPQPGLSAETLFEGSMVCVMHPGHPLAGQAAIAPADLGRHRFIALERGTKLGEATRDAFAQAGEPFEFTSEVRYGNTACVLAEAGAGVAIVDPLTAATNRFQLAVRAFLPETPVAASVVWAENRALSRLSWFFLDRVRDVVRHVPLRASPSGAAAAYKHPE</sequence>
<dbReference type="Pfam" id="PF00126">
    <property type="entry name" value="HTH_1"/>
    <property type="match status" value="1"/>
</dbReference>
<feature type="domain" description="HTH lysR-type" evidence="5">
    <location>
        <begin position="1"/>
        <end position="58"/>
    </location>
</feature>
<accession>A0ABZ3D0D3</accession>
<dbReference type="PANTHER" id="PTHR30427:SF1">
    <property type="entry name" value="TRANSCRIPTIONAL ACTIVATOR PROTEIN LYSR"/>
    <property type="match status" value="1"/>
</dbReference>
<keyword evidence="7" id="KW-1185">Reference proteome</keyword>
<proteinExistence type="inferred from homology"/>
<dbReference type="PANTHER" id="PTHR30427">
    <property type="entry name" value="TRANSCRIPTIONAL ACTIVATOR PROTEIN LYSR"/>
    <property type="match status" value="1"/>
</dbReference>
<evidence type="ECO:0000256" key="3">
    <source>
        <dbReference type="ARBA" id="ARBA00023125"/>
    </source>
</evidence>
<dbReference type="InterPro" id="IPR036388">
    <property type="entry name" value="WH-like_DNA-bd_sf"/>
</dbReference>
<dbReference type="SUPFAM" id="SSF46785">
    <property type="entry name" value="Winged helix' DNA-binding domain"/>
    <property type="match status" value="1"/>
</dbReference>
<keyword evidence="3" id="KW-0238">DNA-binding</keyword>
<dbReference type="InterPro" id="IPR036390">
    <property type="entry name" value="WH_DNA-bd_sf"/>
</dbReference>
<dbReference type="PRINTS" id="PR00039">
    <property type="entry name" value="HTHLYSR"/>
</dbReference>
<evidence type="ECO:0000256" key="2">
    <source>
        <dbReference type="ARBA" id="ARBA00023015"/>
    </source>
</evidence>
<dbReference type="EMBL" id="CP152276">
    <property type="protein sequence ID" value="XAE41037.1"/>
    <property type="molecule type" value="Genomic_DNA"/>
</dbReference>
<evidence type="ECO:0000256" key="1">
    <source>
        <dbReference type="ARBA" id="ARBA00009437"/>
    </source>
</evidence>
<dbReference type="Proteomes" id="UP001449795">
    <property type="component" value="Chromosome"/>
</dbReference>
<organism evidence="6 7">
    <name type="scientific">Nguyenibacter vanlangensis</name>
    <dbReference type="NCBI Taxonomy" id="1216886"/>
    <lineage>
        <taxon>Bacteria</taxon>
        <taxon>Pseudomonadati</taxon>
        <taxon>Pseudomonadota</taxon>
        <taxon>Alphaproteobacteria</taxon>
        <taxon>Acetobacterales</taxon>
        <taxon>Acetobacteraceae</taxon>
        <taxon>Nguyenibacter</taxon>
    </lineage>
</organism>
<evidence type="ECO:0000313" key="7">
    <source>
        <dbReference type="Proteomes" id="UP001449795"/>
    </source>
</evidence>
<name>A0ABZ3D0D3_9PROT</name>
<keyword evidence="2" id="KW-0805">Transcription regulation</keyword>
<dbReference type="RefSeq" id="WP_342627043.1">
    <property type="nucleotide sequence ID" value="NZ_CP152276.1"/>
</dbReference>
<keyword evidence="4" id="KW-0804">Transcription</keyword>
<dbReference type="PROSITE" id="PS50931">
    <property type="entry name" value="HTH_LYSR"/>
    <property type="match status" value="1"/>
</dbReference>
<evidence type="ECO:0000313" key="6">
    <source>
        <dbReference type="EMBL" id="XAE41037.1"/>
    </source>
</evidence>